<reference evidence="2 3" key="1">
    <citation type="submission" date="2018-06" db="EMBL/GenBank/DDBJ databases">
        <title>Carbapenemase-producing Enterobacteriaceae present in wastewater treatment plant effluent and nearby surface waters in the US.</title>
        <authorList>
            <person name="Mathys D.A."/>
            <person name="Mollenkopf D.F."/>
            <person name="Feicht S.M."/>
            <person name="Adams R.J."/>
            <person name="Albers A.L."/>
            <person name="Grooters S.V."/>
            <person name="Stuever D.M."/>
            <person name="Daniels J.B."/>
            <person name="Wittum T.E."/>
        </authorList>
    </citation>
    <scope>NUCLEOTIDE SEQUENCE [LARGE SCALE GENOMIC DNA]</scope>
    <source>
        <strain evidence="2 3">GEO_4_Eff_A</strain>
    </source>
</reference>
<name>A0A4Q2E5A8_ENTCL</name>
<accession>A0A4Q2E5A8</accession>
<organism evidence="2 3">
    <name type="scientific">Enterobacter cloacae</name>
    <dbReference type="NCBI Taxonomy" id="550"/>
    <lineage>
        <taxon>Bacteria</taxon>
        <taxon>Pseudomonadati</taxon>
        <taxon>Pseudomonadota</taxon>
        <taxon>Gammaproteobacteria</taxon>
        <taxon>Enterobacterales</taxon>
        <taxon>Enterobacteriaceae</taxon>
        <taxon>Enterobacter</taxon>
        <taxon>Enterobacter cloacae complex</taxon>
    </lineage>
</organism>
<dbReference type="EMBL" id="QJSL01000016">
    <property type="protein sequence ID" value="RXW27801.1"/>
    <property type="molecule type" value="Genomic_DNA"/>
</dbReference>
<proteinExistence type="predicted"/>
<comment type="caution">
    <text evidence="2">The sequence shown here is derived from an EMBL/GenBank/DDBJ whole genome shotgun (WGS) entry which is preliminary data.</text>
</comment>
<sequence length="198" mass="21862">MKVVNILFVFFVLFSFDAFSEDGSSPKFSDYSTVISSGPFVNKVELTAVQRGFSADWRSLIENELVKPVNFSGHYRLVISKGGVLSKECGNDGWVCGWVIDKKTGRVVSTLPEFNGNTKYFATIDNGTPSPDSFSIEYYPNSSLVWVSGQNKPENGDFKQTKCANAAYKYNANTFSVVTSSRCEIDTGDDEGADKYLP</sequence>
<dbReference type="Proteomes" id="UP000290875">
    <property type="component" value="Unassembled WGS sequence"/>
</dbReference>
<evidence type="ECO:0000313" key="2">
    <source>
        <dbReference type="EMBL" id="RXW27801.1"/>
    </source>
</evidence>
<dbReference type="RefSeq" id="WP_129324641.1">
    <property type="nucleotide sequence ID" value="NZ_QJSL01000016.1"/>
</dbReference>
<feature type="signal peptide" evidence="1">
    <location>
        <begin position="1"/>
        <end position="20"/>
    </location>
</feature>
<protein>
    <submittedName>
        <fullName evidence="2">Uncharacterized protein</fullName>
    </submittedName>
</protein>
<feature type="chain" id="PRO_5020768126" evidence="1">
    <location>
        <begin position="21"/>
        <end position="198"/>
    </location>
</feature>
<evidence type="ECO:0000256" key="1">
    <source>
        <dbReference type="SAM" id="SignalP"/>
    </source>
</evidence>
<gene>
    <name evidence="2" type="ORF">DM877_16825</name>
</gene>
<keyword evidence="1" id="KW-0732">Signal</keyword>
<dbReference type="AlphaFoldDB" id="A0A4Q2E5A8"/>
<evidence type="ECO:0000313" key="3">
    <source>
        <dbReference type="Proteomes" id="UP000290875"/>
    </source>
</evidence>